<protein>
    <submittedName>
        <fullName evidence="1">Uncharacterized protein</fullName>
    </submittedName>
</protein>
<reference evidence="1 2" key="1">
    <citation type="journal article" date="2017" name="Nat. Commun.">
        <title>In situ click chemistry generation of cyclooxygenase-2 inhibitors.</title>
        <authorList>
            <person name="Bhardwaj A."/>
            <person name="Kaur J."/>
            <person name="Wuest M."/>
            <person name="Wuest F."/>
        </authorList>
    </citation>
    <scope>NUCLEOTIDE SEQUENCE [LARGE SCALE GENOMIC DNA]</scope>
    <source>
        <strain evidence="1">S2_018_000_R2_106</strain>
    </source>
</reference>
<dbReference type="AlphaFoldDB" id="A0A6N4RED1"/>
<proteinExistence type="predicted"/>
<name>A0A6N4RED1_BLAVI</name>
<organism evidence="1 2">
    <name type="scientific">Blastochloris viridis</name>
    <name type="common">Rhodopseudomonas viridis</name>
    <dbReference type="NCBI Taxonomy" id="1079"/>
    <lineage>
        <taxon>Bacteria</taxon>
        <taxon>Pseudomonadati</taxon>
        <taxon>Pseudomonadota</taxon>
        <taxon>Alphaproteobacteria</taxon>
        <taxon>Hyphomicrobiales</taxon>
        <taxon>Blastochloridaceae</taxon>
        <taxon>Blastochloris</taxon>
    </lineage>
</organism>
<comment type="caution">
    <text evidence="1">The sequence shown here is derived from an EMBL/GenBank/DDBJ whole genome shotgun (WGS) entry which is preliminary data.</text>
</comment>
<accession>A0A6N4RED1</accession>
<gene>
    <name evidence="1" type="ORF">DI628_05360</name>
</gene>
<evidence type="ECO:0000313" key="1">
    <source>
        <dbReference type="EMBL" id="TKW62047.1"/>
    </source>
</evidence>
<evidence type="ECO:0000313" key="2">
    <source>
        <dbReference type="Proteomes" id="UP000320948"/>
    </source>
</evidence>
<dbReference type="Proteomes" id="UP000320948">
    <property type="component" value="Unassembled WGS sequence"/>
</dbReference>
<sequence length="73" mass="8468">MSLIASSHEQTHAELTEDDLRSLIQRIEQHDLAKIPLSPTDLDRLHFLSNNFDEAHPRALNWAFDTAHRCLQH</sequence>
<dbReference type="EMBL" id="VAFM01000001">
    <property type="protein sequence ID" value="TKW62047.1"/>
    <property type="molecule type" value="Genomic_DNA"/>
</dbReference>